<organism evidence="1 2">
    <name type="scientific">Pseudonocardia broussonetiae</name>
    <dbReference type="NCBI Taxonomy" id="2736640"/>
    <lineage>
        <taxon>Bacteria</taxon>
        <taxon>Bacillati</taxon>
        <taxon>Actinomycetota</taxon>
        <taxon>Actinomycetes</taxon>
        <taxon>Pseudonocardiales</taxon>
        <taxon>Pseudonocardiaceae</taxon>
        <taxon>Pseudonocardia</taxon>
    </lineage>
</organism>
<dbReference type="EMBL" id="CP053564">
    <property type="protein sequence ID" value="QJY48615.1"/>
    <property type="molecule type" value="Genomic_DNA"/>
</dbReference>
<gene>
    <name evidence="1" type="ORF">HOP40_24845</name>
</gene>
<name>A0A6M6JMQ3_9PSEU</name>
<dbReference type="RefSeq" id="WP_172162534.1">
    <property type="nucleotide sequence ID" value="NZ_CP053564.1"/>
</dbReference>
<protein>
    <submittedName>
        <fullName evidence="1">Uncharacterized protein</fullName>
    </submittedName>
</protein>
<proteinExistence type="predicted"/>
<dbReference type="AlphaFoldDB" id="A0A6M6JMQ3"/>
<evidence type="ECO:0000313" key="1">
    <source>
        <dbReference type="EMBL" id="QJY48615.1"/>
    </source>
</evidence>
<keyword evidence="2" id="KW-1185">Reference proteome</keyword>
<reference evidence="1 2" key="1">
    <citation type="submission" date="2020-05" db="EMBL/GenBank/DDBJ databases">
        <authorList>
            <person name="Mo P."/>
        </authorList>
    </citation>
    <scope>NUCLEOTIDE SEQUENCE [LARGE SCALE GENOMIC DNA]</scope>
    <source>
        <strain evidence="1 2">Gen01</strain>
    </source>
</reference>
<dbReference type="KEGG" id="pbro:HOP40_24845"/>
<accession>A0A6M6JMQ3</accession>
<evidence type="ECO:0000313" key="2">
    <source>
        <dbReference type="Proteomes" id="UP000505377"/>
    </source>
</evidence>
<sequence>MPTCDLCGAVREGEDPTWSCEHDGGRTRWLCPPCTRSHVRDIEAKLAPEWW</sequence>
<dbReference type="Proteomes" id="UP000505377">
    <property type="component" value="Chromosome"/>
</dbReference>